<reference evidence="2" key="1">
    <citation type="submission" date="2021-01" db="EMBL/GenBank/DDBJ databases">
        <authorList>
            <person name="Corre E."/>
            <person name="Pelletier E."/>
            <person name="Niang G."/>
            <person name="Scheremetjew M."/>
            <person name="Finn R."/>
            <person name="Kale V."/>
            <person name="Holt S."/>
            <person name="Cochrane G."/>
            <person name="Meng A."/>
            <person name="Brown T."/>
            <person name="Cohen L."/>
        </authorList>
    </citation>
    <scope>NUCLEOTIDE SEQUENCE</scope>
    <source>
        <strain evidence="2">PLY429</strain>
    </source>
</reference>
<sequence length="144" mass="15082">MSAQQSGGRSVGTPQVVGAAPPPHPHTKPVLSTNGLGEQMNLMTTFDNVPFTPSNGVCTPTPTGVAAVPLQPWQVDVVAAAALPPPPPPPPYFVPPASPIHFGQQQLPFAALAPIYFVPPPPPPPPRVRPPPPFYLLFGVTRLD</sequence>
<evidence type="ECO:0000256" key="1">
    <source>
        <dbReference type="SAM" id="MobiDB-lite"/>
    </source>
</evidence>
<name>A0A7S1X8B5_9CHLO</name>
<protein>
    <submittedName>
        <fullName evidence="2">Uncharacterized protein</fullName>
    </submittedName>
</protein>
<dbReference type="EMBL" id="HBGG01032832">
    <property type="protein sequence ID" value="CAD9214936.1"/>
    <property type="molecule type" value="Transcribed_RNA"/>
</dbReference>
<accession>A0A7S1X8B5</accession>
<organism evidence="2">
    <name type="scientific">Tetraselmis chuii</name>
    <dbReference type="NCBI Taxonomy" id="63592"/>
    <lineage>
        <taxon>Eukaryota</taxon>
        <taxon>Viridiplantae</taxon>
        <taxon>Chlorophyta</taxon>
        <taxon>core chlorophytes</taxon>
        <taxon>Chlorodendrophyceae</taxon>
        <taxon>Chlorodendrales</taxon>
        <taxon>Chlorodendraceae</taxon>
        <taxon>Tetraselmis</taxon>
    </lineage>
</organism>
<feature type="region of interest" description="Disordered" evidence="1">
    <location>
        <begin position="1"/>
        <end position="30"/>
    </location>
</feature>
<dbReference type="AlphaFoldDB" id="A0A7S1X8B5"/>
<gene>
    <name evidence="2" type="ORF">TCHU04912_LOCUS17176</name>
</gene>
<proteinExistence type="predicted"/>
<evidence type="ECO:0000313" key="2">
    <source>
        <dbReference type="EMBL" id="CAD9214936.1"/>
    </source>
</evidence>